<dbReference type="AlphaFoldDB" id="A0A4V3Z7L8"/>
<gene>
    <name evidence="2" type="ORF">E7Y31_09915</name>
</gene>
<sequence>MGTDDHIVLTCAECGDERPFEQPPCADGHGSDCPEWACTECGAAVLVGPVPSVGQIPAARPATHPRPAREAGAAARDHRGRGRAAARILA</sequence>
<comment type="caution">
    <text evidence="2">The sequence shown here is derived from an EMBL/GenBank/DDBJ whole genome shotgun (WGS) entry which is preliminary data.</text>
</comment>
<keyword evidence="3" id="KW-1185">Reference proteome</keyword>
<protein>
    <submittedName>
        <fullName evidence="2">Uncharacterized protein</fullName>
    </submittedName>
</protein>
<proteinExistence type="predicted"/>
<reference evidence="2 3" key="1">
    <citation type="submission" date="2019-04" db="EMBL/GenBank/DDBJ databases">
        <title>Draft genome sequences for three unisolated Alnus-infective Frankia Sp+ strains, AgTrS, AiOr and AvVan, the first sequenced Frankia strains able to sporulate in-planta.</title>
        <authorList>
            <person name="Bethencourt L."/>
            <person name="Vautrin F."/>
            <person name="Taib N."/>
            <person name="Dubost A."/>
            <person name="Castro-Garcia L."/>
            <person name="Imbaud O."/>
            <person name="Abrouk D."/>
            <person name="Fournier P."/>
            <person name="Briolay J."/>
            <person name="Nguyen A."/>
            <person name="Normand P."/>
            <person name="Fernandez M.P."/>
            <person name="Brochier-Armanet C."/>
            <person name="Herrera-Belaroussi A."/>
        </authorList>
    </citation>
    <scope>NUCLEOTIDE SEQUENCE [LARGE SCALE GENOMIC DNA]</scope>
    <source>
        <strain evidence="2 3">AvVan</strain>
    </source>
</reference>
<evidence type="ECO:0000313" key="2">
    <source>
        <dbReference type="EMBL" id="THJ74699.1"/>
    </source>
</evidence>
<accession>A0A4V3Z7L8</accession>
<organism evidence="2 3">
    <name type="scientific">Candidatus Frankia alpina</name>
    <dbReference type="NCBI Taxonomy" id="2699483"/>
    <lineage>
        <taxon>Bacteria</taxon>
        <taxon>Bacillati</taxon>
        <taxon>Actinomycetota</taxon>
        <taxon>Actinomycetes</taxon>
        <taxon>Frankiales</taxon>
        <taxon>Frankiaceae</taxon>
        <taxon>Frankia</taxon>
    </lineage>
</organism>
<name>A0A4V3Z7L8_9ACTN</name>
<feature type="region of interest" description="Disordered" evidence="1">
    <location>
        <begin position="56"/>
        <end position="90"/>
    </location>
</feature>
<evidence type="ECO:0000256" key="1">
    <source>
        <dbReference type="SAM" id="MobiDB-lite"/>
    </source>
</evidence>
<evidence type="ECO:0000313" key="3">
    <source>
        <dbReference type="Proteomes" id="UP000305282"/>
    </source>
</evidence>
<dbReference type="Proteomes" id="UP000305282">
    <property type="component" value="Unassembled WGS sequence"/>
</dbReference>
<dbReference type="EMBL" id="SSXH01000193">
    <property type="protein sequence ID" value="THJ74699.1"/>
    <property type="molecule type" value="Genomic_DNA"/>
</dbReference>